<evidence type="ECO:0000256" key="1">
    <source>
        <dbReference type="SAM" id="Phobius"/>
    </source>
</evidence>
<dbReference type="EMBL" id="JBAWTH010000266">
    <property type="protein sequence ID" value="KAL2272229.1"/>
    <property type="molecule type" value="Genomic_DNA"/>
</dbReference>
<dbReference type="Pfam" id="PF10601">
    <property type="entry name" value="zf-LITAF-like"/>
    <property type="match status" value="1"/>
</dbReference>
<comment type="caution">
    <text evidence="3">The sequence shown here is derived from an EMBL/GenBank/DDBJ whole genome shotgun (WGS) entry which is preliminary data.</text>
</comment>
<evidence type="ECO:0000259" key="2">
    <source>
        <dbReference type="PROSITE" id="PS51837"/>
    </source>
</evidence>
<dbReference type="InterPro" id="IPR006629">
    <property type="entry name" value="LITAF"/>
</dbReference>
<sequence length="149" mass="17052">MRTHFLAIHFQSRRTSIQKTTAENQKADQVTIVDPTKSSSIGDQYSMAVNDQDNPLELKYFGKEEAWVDCSFCHSRVKTRIEKHTRKEDVAWTSFAFLFSFLYMSGLFTSVHTFTHYCSACEEAIAVRKPGSRFAQTLEQSEVKAHGSQ</sequence>
<name>A0ABR4DPF6_9PEZI</name>
<proteinExistence type="predicted"/>
<protein>
    <recommendedName>
        <fullName evidence="2">LITAF domain-containing protein</fullName>
    </recommendedName>
</protein>
<feature type="domain" description="LITAF" evidence="2">
    <location>
        <begin position="50"/>
        <end position="130"/>
    </location>
</feature>
<keyword evidence="1" id="KW-0812">Transmembrane</keyword>
<feature type="transmembrane region" description="Helical" evidence="1">
    <location>
        <begin position="90"/>
        <end position="111"/>
    </location>
</feature>
<reference evidence="3 4" key="1">
    <citation type="submission" date="2024-03" db="EMBL/GenBank/DDBJ databases">
        <title>A high-quality draft genome sequence of Diaporthe vaccinii, a causative agent of upright dieback and viscid rot disease in cranberry plants.</title>
        <authorList>
            <person name="Sarrasin M."/>
            <person name="Lang B.F."/>
            <person name="Burger G."/>
        </authorList>
    </citation>
    <scope>NUCLEOTIDE SEQUENCE [LARGE SCALE GENOMIC DNA]</scope>
    <source>
        <strain evidence="3 4">IS7</strain>
    </source>
</reference>
<dbReference type="Proteomes" id="UP001600888">
    <property type="component" value="Unassembled WGS sequence"/>
</dbReference>
<keyword evidence="4" id="KW-1185">Reference proteome</keyword>
<dbReference type="EMBL" id="JBAWTH010000266">
    <property type="protein sequence ID" value="KAL2272230.1"/>
    <property type="molecule type" value="Genomic_DNA"/>
</dbReference>
<keyword evidence="1" id="KW-1133">Transmembrane helix</keyword>
<keyword evidence="1" id="KW-0472">Membrane</keyword>
<accession>A0ABR4DPF6</accession>
<organism evidence="3 4">
    <name type="scientific">Diaporthe vaccinii</name>
    <dbReference type="NCBI Taxonomy" id="105482"/>
    <lineage>
        <taxon>Eukaryota</taxon>
        <taxon>Fungi</taxon>
        <taxon>Dikarya</taxon>
        <taxon>Ascomycota</taxon>
        <taxon>Pezizomycotina</taxon>
        <taxon>Sordariomycetes</taxon>
        <taxon>Sordariomycetidae</taxon>
        <taxon>Diaporthales</taxon>
        <taxon>Diaporthaceae</taxon>
        <taxon>Diaporthe</taxon>
        <taxon>Diaporthe eres species complex</taxon>
    </lineage>
</organism>
<dbReference type="PROSITE" id="PS51837">
    <property type="entry name" value="LITAF"/>
    <property type="match status" value="1"/>
</dbReference>
<evidence type="ECO:0000313" key="4">
    <source>
        <dbReference type="Proteomes" id="UP001600888"/>
    </source>
</evidence>
<evidence type="ECO:0000313" key="3">
    <source>
        <dbReference type="EMBL" id="KAL2272229.1"/>
    </source>
</evidence>
<gene>
    <name evidence="3" type="ORF">FJTKL_07191</name>
</gene>